<name>A0ABR0JSQ1_9EURO</name>
<comment type="caution">
    <text evidence="2">The sequence shown here is derived from an EMBL/GenBank/DDBJ whole genome shotgun (WGS) entry which is preliminary data.</text>
</comment>
<dbReference type="Proteomes" id="UP001345691">
    <property type="component" value="Unassembled WGS sequence"/>
</dbReference>
<proteinExistence type="predicted"/>
<keyword evidence="1" id="KW-0812">Transmembrane</keyword>
<evidence type="ECO:0000313" key="2">
    <source>
        <dbReference type="EMBL" id="KAK5068976.1"/>
    </source>
</evidence>
<evidence type="ECO:0000256" key="1">
    <source>
        <dbReference type="SAM" id="Phobius"/>
    </source>
</evidence>
<sequence>MADLGWKFYLINASYNIVLLVIIYLTWVETKGIPLGEIALKFEGTAAFAESSVVDAVADSMEETYMIVDKKA</sequence>
<keyword evidence="3" id="KW-1185">Reference proteome</keyword>
<feature type="transmembrane region" description="Helical" evidence="1">
    <location>
        <begin position="6"/>
        <end position="27"/>
    </location>
</feature>
<keyword evidence="1" id="KW-0472">Membrane</keyword>
<organism evidence="2 3">
    <name type="scientific">Exophiala sideris</name>
    <dbReference type="NCBI Taxonomy" id="1016849"/>
    <lineage>
        <taxon>Eukaryota</taxon>
        <taxon>Fungi</taxon>
        <taxon>Dikarya</taxon>
        <taxon>Ascomycota</taxon>
        <taxon>Pezizomycotina</taxon>
        <taxon>Eurotiomycetes</taxon>
        <taxon>Chaetothyriomycetidae</taxon>
        <taxon>Chaetothyriales</taxon>
        <taxon>Herpotrichiellaceae</taxon>
        <taxon>Exophiala</taxon>
    </lineage>
</organism>
<dbReference type="Gene3D" id="1.20.1250.20">
    <property type="entry name" value="MFS general substrate transporter like domains"/>
    <property type="match status" value="1"/>
</dbReference>
<dbReference type="InterPro" id="IPR036259">
    <property type="entry name" value="MFS_trans_sf"/>
</dbReference>
<gene>
    <name evidence="2" type="ORF">LTR69_001099</name>
</gene>
<protein>
    <recommendedName>
        <fullName evidence="4">Major facilitator superfamily (MFS) profile domain-containing protein</fullName>
    </recommendedName>
</protein>
<dbReference type="EMBL" id="JAVRRF010000001">
    <property type="protein sequence ID" value="KAK5068976.1"/>
    <property type="molecule type" value="Genomic_DNA"/>
</dbReference>
<reference evidence="2 3" key="1">
    <citation type="submission" date="2023-08" db="EMBL/GenBank/DDBJ databases">
        <title>Black Yeasts Isolated from many extreme environments.</title>
        <authorList>
            <person name="Coleine C."/>
            <person name="Stajich J.E."/>
            <person name="Selbmann L."/>
        </authorList>
    </citation>
    <scope>NUCLEOTIDE SEQUENCE [LARGE SCALE GENOMIC DNA]</scope>
    <source>
        <strain evidence="2 3">CCFEE 6328</strain>
    </source>
</reference>
<accession>A0ABR0JSQ1</accession>
<evidence type="ECO:0008006" key="4">
    <source>
        <dbReference type="Google" id="ProtNLM"/>
    </source>
</evidence>
<keyword evidence="1" id="KW-1133">Transmembrane helix</keyword>
<evidence type="ECO:0000313" key="3">
    <source>
        <dbReference type="Proteomes" id="UP001345691"/>
    </source>
</evidence>